<sequence length="92" mass="10270">MDELRAKLLHEIIGIYGPGQGMSIASVIVPAFIGDFQKVVCDSSSFDEVSEEYMTEDKKIHLELFGRKRIGKGADDFVITRCVFNDKVIVSD</sequence>
<dbReference type="Proteomes" id="UP000182624">
    <property type="component" value="Unassembled WGS sequence"/>
</dbReference>
<organism evidence="1 2">
    <name type="scientific">Butyrivibrio proteoclasticus</name>
    <dbReference type="NCBI Taxonomy" id="43305"/>
    <lineage>
        <taxon>Bacteria</taxon>
        <taxon>Bacillati</taxon>
        <taxon>Bacillota</taxon>
        <taxon>Clostridia</taxon>
        <taxon>Lachnospirales</taxon>
        <taxon>Lachnospiraceae</taxon>
        <taxon>Butyrivibrio</taxon>
    </lineage>
</organism>
<dbReference type="RefSeq" id="WP_074887574.1">
    <property type="nucleotide sequence ID" value="NZ_FOXO01000012.1"/>
</dbReference>
<protein>
    <submittedName>
        <fullName evidence="1">Uncharacterized protein</fullName>
    </submittedName>
</protein>
<evidence type="ECO:0000313" key="2">
    <source>
        <dbReference type="Proteomes" id="UP000182624"/>
    </source>
</evidence>
<keyword evidence="2" id="KW-1185">Reference proteome</keyword>
<name>A0A1I5UDF2_9FIRM</name>
<dbReference type="EMBL" id="FOXO01000012">
    <property type="protein sequence ID" value="SFP92676.1"/>
    <property type="molecule type" value="Genomic_DNA"/>
</dbReference>
<reference evidence="2" key="1">
    <citation type="submission" date="2016-10" db="EMBL/GenBank/DDBJ databases">
        <authorList>
            <person name="Varghese N."/>
            <person name="Submissions S."/>
        </authorList>
    </citation>
    <scope>NUCLEOTIDE SEQUENCE [LARGE SCALE GENOMIC DNA]</scope>
    <source>
        <strain evidence="2">P18</strain>
    </source>
</reference>
<evidence type="ECO:0000313" key="1">
    <source>
        <dbReference type="EMBL" id="SFP92676.1"/>
    </source>
</evidence>
<proteinExistence type="predicted"/>
<accession>A0A1I5UDF2</accession>
<gene>
    <name evidence="1" type="ORF">SAMN04487928_11234</name>
</gene>
<dbReference type="AlphaFoldDB" id="A0A1I5UDF2"/>
<dbReference type="OrthoDB" id="2004457at2"/>